<keyword evidence="4" id="KW-0371">Homeobox</keyword>
<reference evidence="9" key="1">
    <citation type="submission" date="2017-02" db="UniProtKB">
        <authorList>
            <consortium name="WormBaseParasite"/>
        </authorList>
    </citation>
    <scope>IDENTIFICATION</scope>
</reference>
<dbReference type="EMBL" id="UYYF01004290">
    <property type="protein sequence ID" value="VDN01593.1"/>
    <property type="molecule type" value="Genomic_DNA"/>
</dbReference>
<dbReference type="Proteomes" id="UP000276776">
    <property type="component" value="Unassembled WGS sequence"/>
</dbReference>
<name>A0A0N5CVY4_THECL</name>
<gene>
    <name evidence="7" type="ORF">TCLT_LOCUS4476</name>
</gene>
<evidence type="ECO:0000256" key="2">
    <source>
        <dbReference type="ARBA" id="ARBA00022473"/>
    </source>
</evidence>
<feature type="compositionally biased region" description="Pro residues" evidence="6">
    <location>
        <begin position="37"/>
        <end position="50"/>
    </location>
</feature>
<dbReference type="STRING" id="103827.A0A0N5CVY4"/>
<organism evidence="9">
    <name type="scientific">Thelazia callipaeda</name>
    <name type="common">Oriental eyeworm</name>
    <name type="synonym">Parasitic nematode</name>
    <dbReference type="NCBI Taxonomy" id="103827"/>
    <lineage>
        <taxon>Eukaryota</taxon>
        <taxon>Metazoa</taxon>
        <taxon>Ecdysozoa</taxon>
        <taxon>Nematoda</taxon>
        <taxon>Chromadorea</taxon>
        <taxon>Rhabditida</taxon>
        <taxon>Spirurina</taxon>
        <taxon>Spiruromorpha</taxon>
        <taxon>Thelazioidea</taxon>
        <taxon>Thelaziidae</taxon>
        <taxon>Thelazia</taxon>
    </lineage>
</organism>
<accession>A0A0N5CVY4</accession>
<sequence>MTSAERFVSEISNYYYDQQQQQSNPRSTTTSNNTPQPAGPTPAPPVPPSGSPYYPNAQYNGPDSGHHGPVRAISHIALYLITFKAYEVTHPHFILIESPSSFSSFKDLLTVPILLITCARKLALASVESKTYLIISSSCGFNNSDWNKNEKDGEKVDDDEEKNSVAVYPWMTRVHSTNG</sequence>
<dbReference type="AlphaFoldDB" id="A0A0N5CVY4"/>
<evidence type="ECO:0000256" key="1">
    <source>
        <dbReference type="ARBA" id="ARBA00004123"/>
    </source>
</evidence>
<proteinExistence type="predicted"/>
<dbReference type="WBParaSite" id="TCLT_0000448701-mRNA-1">
    <property type="protein sequence ID" value="TCLT_0000448701-mRNA-1"/>
    <property type="gene ID" value="TCLT_0000448701"/>
</dbReference>
<keyword evidence="8" id="KW-1185">Reference proteome</keyword>
<evidence type="ECO:0000256" key="5">
    <source>
        <dbReference type="ARBA" id="ARBA00023242"/>
    </source>
</evidence>
<dbReference type="GO" id="GO:0003677">
    <property type="term" value="F:DNA binding"/>
    <property type="evidence" value="ECO:0007669"/>
    <property type="project" value="UniProtKB-KW"/>
</dbReference>
<evidence type="ECO:0000256" key="6">
    <source>
        <dbReference type="SAM" id="MobiDB-lite"/>
    </source>
</evidence>
<feature type="compositionally biased region" description="Low complexity" evidence="6">
    <location>
        <begin position="18"/>
        <end position="36"/>
    </location>
</feature>
<evidence type="ECO:0000256" key="3">
    <source>
        <dbReference type="ARBA" id="ARBA00023125"/>
    </source>
</evidence>
<keyword evidence="2" id="KW-0217">Developmental protein</keyword>
<keyword evidence="5" id="KW-0539">Nucleus</keyword>
<keyword evidence="3" id="KW-0238">DNA-binding</keyword>
<evidence type="ECO:0000313" key="8">
    <source>
        <dbReference type="Proteomes" id="UP000276776"/>
    </source>
</evidence>
<dbReference type="OrthoDB" id="5874732at2759"/>
<evidence type="ECO:0000313" key="9">
    <source>
        <dbReference type="WBParaSite" id="TCLT_0000448701-mRNA-1"/>
    </source>
</evidence>
<protein>
    <submittedName>
        <fullName evidence="7 9">Uncharacterized protein</fullName>
    </submittedName>
</protein>
<evidence type="ECO:0000256" key="4">
    <source>
        <dbReference type="ARBA" id="ARBA00023155"/>
    </source>
</evidence>
<dbReference type="GO" id="GO:0005634">
    <property type="term" value="C:nucleus"/>
    <property type="evidence" value="ECO:0007669"/>
    <property type="project" value="UniProtKB-SubCell"/>
</dbReference>
<reference evidence="7 8" key="2">
    <citation type="submission" date="2018-11" db="EMBL/GenBank/DDBJ databases">
        <authorList>
            <consortium name="Pathogen Informatics"/>
        </authorList>
    </citation>
    <scope>NUCLEOTIDE SEQUENCE [LARGE SCALE GENOMIC DNA]</scope>
</reference>
<dbReference type="PROSITE" id="PS00032">
    <property type="entry name" value="ANTENNAPEDIA"/>
    <property type="match status" value="1"/>
</dbReference>
<evidence type="ECO:0000313" key="7">
    <source>
        <dbReference type="EMBL" id="VDN01593.1"/>
    </source>
</evidence>
<feature type="region of interest" description="Disordered" evidence="6">
    <location>
        <begin position="1"/>
        <end position="66"/>
    </location>
</feature>
<dbReference type="GO" id="GO:0003700">
    <property type="term" value="F:DNA-binding transcription factor activity"/>
    <property type="evidence" value="ECO:0007669"/>
    <property type="project" value="InterPro"/>
</dbReference>
<dbReference type="InterPro" id="IPR001827">
    <property type="entry name" value="Homeobox_Antennapedia_CS"/>
</dbReference>
<comment type="subcellular location">
    <subcellularLocation>
        <location evidence="1">Nucleus</location>
    </subcellularLocation>
</comment>